<dbReference type="EMBL" id="JBHUII010000013">
    <property type="protein sequence ID" value="MFD2207715.1"/>
    <property type="molecule type" value="Genomic_DNA"/>
</dbReference>
<accession>A0ABW5BS15</accession>
<dbReference type="CDD" id="cd04301">
    <property type="entry name" value="NAT_SF"/>
    <property type="match status" value="1"/>
</dbReference>
<dbReference type="GO" id="GO:0016746">
    <property type="term" value="F:acyltransferase activity"/>
    <property type="evidence" value="ECO:0007669"/>
    <property type="project" value="UniProtKB-KW"/>
</dbReference>
<dbReference type="PROSITE" id="PS51186">
    <property type="entry name" value="GNAT"/>
    <property type="match status" value="1"/>
</dbReference>
<keyword evidence="3" id="KW-1185">Reference proteome</keyword>
<dbReference type="Pfam" id="PF13673">
    <property type="entry name" value="Acetyltransf_10"/>
    <property type="match status" value="1"/>
</dbReference>
<evidence type="ECO:0000313" key="3">
    <source>
        <dbReference type="Proteomes" id="UP001597294"/>
    </source>
</evidence>
<dbReference type="RefSeq" id="WP_380254639.1">
    <property type="nucleotide sequence ID" value="NZ_JBHUII010000013.1"/>
</dbReference>
<dbReference type="InterPro" id="IPR000182">
    <property type="entry name" value="GNAT_dom"/>
</dbReference>
<name>A0ABW5BS15_9PROT</name>
<gene>
    <name evidence="2" type="ORF">ACFSKO_19035</name>
</gene>
<dbReference type="EC" id="2.3.-.-" evidence="2"/>
<protein>
    <submittedName>
        <fullName evidence="2">GNAT family N-acetyltransferase</fullName>
        <ecNumber evidence="2">2.3.-.-</ecNumber>
    </submittedName>
</protein>
<dbReference type="SUPFAM" id="SSF55729">
    <property type="entry name" value="Acyl-CoA N-acyltransferases (Nat)"/>
    <property type="match status" value="1"/>
</dbReference>
<comment type="caution">
    <text evidence="2">The sequence shown here is derived from an EMBL/GenBank/DDBJ whole genome shotgun (WGS) entry which is preliminary data.</text>
</comment>
<dbReference type="Gene3D" id="3.40.630.30">
    <property type="match status" value="1"/>
</dbReference>
<keyword evidence="2" id="KW-0808">Transferase</keyword>
<organism evidence="2 3">
    <name type="scientific">Kiloniella antarctica</name>
    <dbReference type="NCBI Taxonomy" id="1550907"/>
    <lineage>
        <taxon>Bacteria</taxon>
        <taxon>Pseudomonadati</taxon>
        <taxon>Pseudomonadota</taxon>
        <taxon>Alphaproteobacteria</taxon>
        <taxon>Rhodospirillales</taxon>
        <taxon>Kiloniellaceae</taxon>
        <taxon>Kiloniella</taxon>
    </lineage>
</organism>
<feature type="domain" description="N-acetyltransferase" evidence="1">
    <location>
        <begin position="64"/>
        <end position="193"/>
    </location>
</feature>
<dbReference type="InterPro" id="IPR016181">
    <property type="entry name" value="Acyl_CoA_acyltransferase"/>
</dbReference>
<evidence type="ECO:0000313" key="2">
    <source>
        <dbReference type="EMBL" id="MFD2207715.1"/>
    </source>
</evidence>
<sequence length="193" mass="22276">MDDGFVSLITRVHSDMKPIIIPLWAKADDIFSSELLTLGFEKKFNQSAMFLDVSQRDYLPESDLDFEKITTSEQVDIWCDIASRSFGYDIYNPVIYKLIGKTGVELLLVSREGQAVGTALLYDDGWVLGVHMFTVEPHFRRQGVAGKMMQKIIHDTKVKRIKYITLQASELGKPLYEYWGFKTQFEIVNYIWT</sequence>
<proteinExistence type="predicted"/>
<reference evidence="3" key="1">
    <citation type="journal article" date="2019" name="Int. J. Syst. Evol. Microbiol.">
        <title>The Global Catalogue of Microorganisms (GCM) 10K type strain sequencing project: providing services to taxonomists for standard genome sequencing and annotation.</title>
        <authorList>
            <consortium name="The Broad Institute Genomics Platform"/>
            <consortium name="The Broad Institute Genome Sequencing Center for Infectious Disease"/>
            <person name="Wu L."/>
            <person name="Ma J."/>
        </authorList>
    </citation>
    <scope>NUCLEOTIDE SEQUENCE [LARGE SCALE GENOMIC DNA]</scope>
    <source>
        <strain evidence="3">CGMCC 4.7192</strain>
    </source>
</reference>
<dbReference type="Proteomes" id="UP001597294">
    <property type="component" value="Unassembled WGS sequence"/>
</dbReference>
<evidence type="ECO:0000259" key="1">
    <source>
        <dbReference type="PROSITE" id="PS51186"/>
    </source>
</evidence>
<keyword evidence="2" id="KW-0012">Acyltransferase</keyword>